<dbReference type="AlphaFoldDB" id="A0AAV1VE42"/>
<comment type="caution">
    <text evidence="1">The sequence shown here is derived from an EMBL/GenBank/DDBJ whole genome shotgun (WGS) entry which is preliminary data.</text>
</comment>
<evidence type="ECO:0000313" key="2">
    <source>
        <dbReference type="Proteomes" id="UP001162060"/>
    </source>
</evidence>
<proteinExistence type="predicted"/>
<gene>
    <name evidence="1" type="ORF">PM001_LOCUS30250</name>
</gene>
<protein>
    <submittedName>
        <fullName evidence="1">Uncharacterized protein</fullName>
    </submittedName>
</protein>
<accession>A0AAV1VE42</accession>
<evidence type="ECO:0000313" key="1">
    <source>
        <dbReference type="EMBL" id="CAK7945100.1"/>
    </source>
</evidence>
<reference evidence="1" key="1">
    <citation type="submission" date="2024-01" db="EMBL/GenBank/DDBJ databases">
        <authorList>
            <person name="Webb A."/>
        </authorList>
    </citation>
    <scope>NUCLEOTIDE SEQUENCE</scope>
    <source>
        <strain evidence="1">Pm1</strain>
    </source>
</reference>
<name>A0AAV1VE42_9STRA</name>
<dbReference type="EMBL" id="CAKLBY020000312">
    <property type="protein sequence ID" value="CAK7945100.1"/>
    <property type="molecule type" value="Genomic_DNA"/>
</dbReference>
<dbReference type="Proteomes" id="UP001162060">
    <property type="component" value="Unassembled WGS sequence"/>
</dbReference>
<organism evidence="1 2">
    <name type="scientific">Peronospora matthiolae</name>
    <dbReference type="NCBI Taxonomy" id="2874970"/>
    <lineage>
        <taxon>Eukaryota</taxon>
        <taxon>Sar</taxon>
        <taxon>Stramenopiles</taxon>
        <taxon>Oomycota</taxon>
        <taxon>Peronosporomycetes</taxon>
        <taxon>Peronosporales</taxon>
        <taxon>Peronosporaceae</taxon>
        <taxon>Peronospora</taxon>
    </lineage>
</organism>
<sequence length="81" mass="9138">MGASSSVAVVGAKRRIWTGRWCSATDYHIETNDNTTVKNLINDTIVEFYLSDAIGIGKYDHFRANNAFPHRIALYRLHPPC</sequence>